<evidence type="ECO:0000256" key="2">
    <source>
        <dbReference type="ARBA" id="ARBA00022884"/>
    </source>
</evidence>
<dbReference type="PANTHER" id="PTHR15597">
    <property type="entry name" value="ATAXIN 2-BINDING PROTEIN 1-RELATED"/>
    <property type="match status" value="1"/>
</dbReference>
<dbReference type="InterPro" id="IPR047131">
    <property type="entry name" value="RBFOX1-like"/>
</dbReference>
<evidence type="ECO:0000256" key="4">
    <source>
        <dbReference type="SAM" id="SignalP"/>
    </source>
</evidence>
<feature type="signal peptide" evidence="4">
    <location>
        <begin position="1"/>
        <end position="22"/>
    </location>
</feature>
<sequence>MSYTRVLLSCGSFCCSLSLQAAKPVTEVPAQPAILNAAAPLLKTPLSQAQQAYNAATYTAVAARAAYGAAAAAQPTVAGYATVAGYGREYADPYLGHGIGPVPGYGATMYRGTYNRFAPY</sequence>
<dbReference type="EnsemblMetazoa" id="AALFPA23_012471.R17875">
    <property type="protein sequence ID" value="AALFPA23_012471.P17875"/>
    <property type="gene ID" value="AALFPA23_012471"/>
</dbReference>
<dbReference type="Proteomes" id="UP000069940">
    <property type="component" value="Unassembled WGS sequence"/>
</dbReference>
<keyword evidence="2" id="KW-0694">RNA-binding</keyword>
<proteinExistence type="predicted"/>
<reference evidence="6" key="1">
    <citation type="journal article" date="2015" name="Proc. Natl. Acad. Sci. U.S.A.">
        <title>Genome sequence of the Asian Tiger mosquito, Aedes albopictus, reveals insights into its biology, genetics, and evolution.</title>
        <authorList>
            <person name="Chen X.G."/>
            <person name="Jiang X."/>
            <person name="Gu J."/>
            <person name="Xu M."/>
            <person name="Wu Y."/>
            <person name="Deng Y."/>
            <person name="Zhang C."/>
            <person name="Bonizzoni M."/>
            <person name="Dermauw W."/>
            <person name="Vontas J."/>
            <person name="Armbruster P."/>
            <person name="Huang X."/>
            <person name="Yang Y."/>
            <person name="Zhang H."/>
            <person name="He W."/>
            <person name="Peng H."/>
            <person name="Liu Y."/>
            <person name="Wu K."/>
            <person name="Chen J."/>
            <person name="Lirakis M."/>
            <person name="Topalis P."/>
            <person name="Van Leeuwen T."/>
            <person name="Hall A.B."/>
            <person name="Jiang X."/>
            <person name="Thorpe C."/>
            <person name="Mueller R.L."/>
            <person name="Sun C."/>
            <person name="Waterhouse R.M."/>
            <person name="Yan G."/>
            <person name="Tu Z.J."/>
            <person name="Fang X."/>
            <person name="James A.A."/>
        </authorList>
    </citation>
    <scope>NUCLEOTIDE SEQUENCE [LARGE SCALE GENOMIC DNA]</scope>
    <source>
        <strain evidence="6">Foshan</strain>
    </source>
</reference>
<accession>A0ABM1YVD3</accession>
<protein>
    <recommendedName>
        <fullName evidence="7">Secreted protein</fullName>
    </recommendedName>
</protein>
<keyword evidence="3" id="KW-0539">Nucleus</keyword>
<organism evidence="5 6">
    <name type="scientific">Aedes albopictus</name>
    <name type="common">Asian tiger mosquito</name>
    <name type="synonym">Stegomyia albopicta</name>
    <dbReference type="NCBI Taxonomy" id="7160"/>
    <lineage>
        <taxon>Eukaryota</taxon>
        <taxon>Metazoa</taxon>
        <taxon>Ecdysozoa</taxon>
        <taxon>Arthropoda</taxon>
        <taxon>Hexapoda</taxon>
        <taxon>Insecta</taxon>
        <taxon>Pterygota</taxon>
        <taxon>Neoptera</taxon>
        <taxon>Endopterygota</taxon>
        <taxon>Diptera</taxon>
        <taxon>Nematocera</taxon>
        <taxon>Culicoidea</taxon>
        <taxon>Culicidae</taxon>
        <taxon>Culicinae</taxon>
        <taxon>Aedini</taxon>
        <taxon>Aedes</taxon>
        <taxon>Stegomyia</taxon>
    </lineage>
</organism>
<reference evidence="5" key="2">
    <citation type="submission" date="2025-05" db="UniProtKB">
        <authorList>
            <consortium name="EnsemblMetazoa"/>
        </authorList>
    </citation>
    <scope>IDENTIFICATION</scope>
    <source>
        <strain evidence="5">Foshan</strain>
    </source>
</reference>
<name>A0ABM1YVD3_AEDAL</name>
<evidence type="ECO:0000256" key="1">
    <source>
        <dbReference type="ARBA" id="ARBA00004123"/>
    </source>
</evidence>
<keyword evidence="4" id="KW-0732">Signal</keyword>
<evidence type="ECO:0000256" key="3">
    <source>
        <dbReference type="ARBA" id="ARBA00023242"/>
    </source>
</evidence>
<dbReference type="RefSeq" id="XP_062709886.1">
    <property type="nucleotide sequence ID" value="XM_062853902.1"/>
</dbReference>
<dbReference type="GeneID" id="109398542"/>
<comment type="subcellular location">
    <subcellularLocation>
        <location evidence="1">Nucleus</location>
    </subcellularLocation>
</comment>
<evidence type="ECO:0008006" key="7">
    <source>
        <dbReference type="Google" id="ProtNLM"/>
    </source>
</evidence>
<evidence type="ECO:0000313" key="5">
    <source>
        <dbReference type="EnsemblMetazoa" id="AALFPA23_012471.P17875"/>
    </source>
</evidence>
<dbReference type="PANTHER" id="PTHR15597:SF22">
    <property type="entry name" value="RNA-BINDING FOX PROTEIN 1, ISOFORM H"/>
    <property type="match status" value="1"/>
</dbReference>
<evidence type="ECO:0000313" key="6">
    <source>
        <dbReference type="Proteomes" id="UP000069940"/>
    </source>
</evidence>
<feature type="chain" id="PRO_5046530489" description="Secreted protein" evidence="4">
    <location>
        <begin position="23"/>
        <end position="120"/>
    </location>
</feature>
<keyword evidence="6" id="KW-1185">Reference proteome</keyword>